<reference evidence="1" key="1">
    <citation type="submission" date="2014-05" db="EMBL/GenBank/DDBJ databases">
        <authorList>
            <person name="Horn Fabian"/>
        </authorList>
    </citation>
    <scope>NUCLEOTIDE SEQUENCE</scope>
</reference>
<proteinExistence type="predicted"/>
<dbReference type="EMBL" id="LK022848">
    <property type="protein sequence ID" value="CDR10220.1"/>
    <property type="molecule type" value="Genomic_DNA"/>
</dbReference>
<dbReference type="EMBL" id="JAGGLR010000017">
    <property type="protein sequence ID" value="MBP2064844.1"/>
    <property type="molecule type" value="Genomic_DNA"/>
</dbReference>
<gene>
    <name evidence="2" type="ORF">J2Z30_005870</name>
    <name evidence="1" type="ORF">SIRAN6791</name>
</gene>
<keyword evidence="3" id="KW-1185">Reference proteome</keyword>
<dbReference type="HOGENOM" id="CLU_216950_0_0_11"/>
<dbReference type="RefSeq" id="WP_209468883.1">
    <property type="nucleotide sequence ID" value="NZ_BAABDR010000095.1"/>
</dbReference>
<organism evidence="1">
    <name type="scientific">Streptomyces iranensis</name>
    <dbReference type="NCBI Taxonomy" id="576784"/>
    <lineage>
        <taxon>Bacteria</taxon>
        <taxon>Bacillati</taxon>
        <taxon>Actinomycetota</taxon>
        <taxon>Actinomycetes</taxon>
        <taxon>Kitasatosporales</taxon>
        <taxon>Streptomycetaceae</taxon>
        <taxon>Streptomyces</taxon>
        <taxon>Streptomyces violaceusniger group</taxon>
    </lineage>
</organism>
<protein>
    <submittedName>
        <fullName evidence="1">Uncharacterized protein</fullName>
    </submittedName>
</protein>
<evidence type="ECO:0000313" key="2">
    <source>
        <dbReference type="EMBL" id="MBP2064844.1"/>
    </source>
</evidence>
<dbReference type="AlphaFoldDB" id="A0A060ZVU7"/>
<reference evidence="2 3" key="2">
    <citation type="submission" date="2021-03" db="EMBL/GenBank/DDBJ databases">
        <title>Genomic Encyclopedia of Type Strains, Phase IV (KMG-IV): sequencing the most valuable type-strain genomes for metagenomic binning, comparative biology and taxonomic classification.</title>
        <authorList>
            <person name="Goeker M."/>
        </authorList>
    </citation>
    <scope>NUCLEOTIDE SEQUENCE [LARGE SCALE GENOMIC DNA]</scope>
    <source>
        <strain evidence="2 3">DSM 41954</strain>
    </source>
</reference>
<dbReference type="Proteomes" id="UP000756710">
    <property type="component" value="Unassembled WGS sequence"/>
</dbReference>
<evidence type="ECO:0000313" key="3">
    <source>
        <dbReference type="Proteomes" id="UP000756710"/>
    </source>
</evidence>
<evidence type="ECO:0000313" key="1">
    <source>
        <dbReference type="EMBL" id="CDR10220.1"/>
    </source>
</evidence>
<accession>A0A060ZVU7</accession>
<sequence length="47" mass="5028">MRHGRKPLAVRAGLLTFRAARMGLLLAAVPALLVLAVWLCFASTPTP</sequence>
<name>A0A060ZVU7_9ACTN</name>